<feature type="compositionally biased region" description="Polar residues" evidence="1">
    <location>
        <begin position="80"/>
        <end position="89"/>
    </location>
</feature>
<dbReference type="GO" id="GO:0005886">
    <property type="term" value="C:plasma membrane"/>
    <property type="evidence" value="ECO:0007669"/>
    <property type="project" value="Ensembl"/>
</dbReference>
<name>A0A3B3TD11_9TELE</name>
<dbReference type="Ensembl" id="ENSPKIT00000021209.1">
    <property type="protein sequence ID" value="ENSPKIP00000040191.1"/>
    <property type="gene ID" value="ENSPKIG00000017253.1"/>
</dbReference>
<protein>
    <submittedName>
        <fullName evidence="3">Huluwa</fullName>
    </submittedName>
</protein>
<evidence type="ECO:0000313" key="3">
    <source>
        <dbReference type="Ensembl" id="ENSPKIP00000040191.1"/>
    </source>
</evidence>
<evidence type="ECO:0000313" key="4">
    <source>
        <dbReference type="Proteomes" id="UP000261540"/>
    </source>
</evidence>
<proteinExistence type="predicted"/>
<evidence type="ECO:0000256" key="2">
    <source>
        <dbReference type="SAM" id="Phobius"/>
    </source>
</evidence>
<keyword evidence="4" id="KW-1185">Reference proteome</keyword>
<dbReference type="Proteomes" id="UP000261540">
    <property type="component" value="Unplaced"/>
</dbReference>
<feature type="region of interest" description="Disordered" evidence="1">
    <location>
        <begin position="127"/>
        <end position="149"/>
    </location>
</feature>
<keyword evidence="2" id="KW-1133">Transmembrane helix</keyword>
<feature type="compositionally biased region" description="Low complexity" evidence="1">
    <location>
        <begin position="63"/>
        <end position="74"/>
    </location>
</feature>
<dbReference type="GO" id="GO:0009953">
    <property type="term" value="P:dorsal/ventral pattern formation"/>
    <property type="evidence" value="ECO:0007669"/>
    <property type="project" value="Ensembl"/>
</dbReference>
<keyword evidence="2" id="KW-0472">Membrane</keyword>
<sequence length="253" mass="27255">MSHIGPSVTPSASNESSPVSSLTLLILLLIPCVVLLLLLNCMFLGYKILILSKKKRKRRRGGSETTLLQSTLSTRHVTRISETPSQTNGGRKDYLSIPVPVLAQPAGSSSLTSSKERAALGQRCRAMRPDGATTGGSESLKAPSTMRRSSTMELIDTVGTGFEYEYESGMPPDDLCLVASANSSAVGPGLDSDFGASAGISLRILSCDSDGLSNAQLSSPMEWDYYDPCYVNQNNIAKHMFHMPTVITKQYWV</sequence>
<feature type="region of interest" description="Disordered" evidence="1">
    <location>
        <begin position="59"/>
        <end position="91"/>
    </location>
</feature>
<dbReference type="GO" id="GO:0090263">
    <property type="term" value="P:positive regulation of canonical Wnt signaling pathway"/>
    <property type="evidence" value="ECO:0007669"/>
    <property type="project" value="Ensembl"/>
</dbReference>
<organism evidence="3 4">
    <name type="scientific">Paramormyrops kingsleyae</name>
    <dbReference type="NCBI Taxonomy" id="1676925"/>
    <lineage>
        <taxon>Eukaryota</taxon>
        <taxon>Metazoa</taxon>
        <taxon>Chordata</taxon>
        <taxon>Craniata</taxon>
        <taxon>Vertebrata</taxon>
        <taxon>Euteleostomi</taxon>
        <taxon>Actinopterygii</taxon>
        <taxon>Neopterygii</taxon>
        <taxon>Teleostei</taxon>
        <taxon>Osteoglossocephala</taxon>
        <taxon>Osteoglossomorpha</taxon>
        <taxon>Osteoglossiformes</taxon>
        <taxon>Mormyridae</taxon>
        <taxon>Paramormyrops</taxon>
    </lineage>
</organism>
<accession>A0A3B3TD11</accession>
<reference evidence="3" key="2">
    <citation type="submission" date="2025-09" db="UniProtKB">
        <authorList>
            <consortium name="Ensembl"/>
        </authorList>
    </citation>
    <scope>IDENTIFICATION</scope>
</reference>
<dbReference type="GO" id="GO:0000578">
    <property type="term" value="P:embryonic axis specification"/>
    <property type="evidence" value="ECO:0007669"/>
    <property type="project" value="Ensembl"/>
</dbReference>
<reference evidence="3" key="1">
    <citation type="submission" date="2025-08" db="UniProtKB">
        <authorList>
            <consortium name="Ensembl"/>
        </authorList>
    </citation>
    <scope>IDENTIFICATION</scope>
</reference>
<dbReference type="GeneTree" id="ENSGT01120000271957"/>
<keyword evidence="2" id="KW-0812">Transmembrane</keyword>
<evidence type="ECO:0000256" key="1">
    <source>
        <dbReference type="SAM" id="MobiDB-lite"/>
    </source>
</evidence>
<feature type="transmembrane region" description="Helical" evidence="2">
    <location>
        <begin position="24"/>
        <end position="50"/>
    </location>
</feature>
<dbReference type="AlphaFoldDB" id="A0A3B3TD11"/>